<dbReference type="PANTHER" id="PTHR27003">
    <property type="entry name" value="OS07G0166700 PROTEIN"/>
    <property type="match status" value="1"/>
</dbReference>
<dbReference type="SUPFAM" id="SSF56112">
    <property type="entry name" value="Protein kinase-like (PK-like)"/>
    <property type="match status" value="1"/>
</dbReference>
<comment type="caution">
    <text evidence="1">The sequence shown here is derived from an EMBL/GenBank/DDBJ whole genome shotgun (WGS) entry which is preliminary data.</text>
</comment>
<accession>A0A7J0E8T4</accession>
<dbReference type="GO" id="GO:0004714">
    <property type="term" value="F:transmembrane receptor protein tyrosine kinase activity"/>
    <property type="evidence" value="ECO:0007669"/>
    <property type="project" value="InterPro"/>
</dbReference>
<evidence type="ECO:0000313" key="1">
    <source>
        <dbReference type="EMBL" id="GFY82566.1"/>
    </source>
</evidence>
<dbReference type="Proteomes" id="UP000585474">
    <property type="component" value="Unassembled WGS sequence"/>
</dbReference>
<dbReference type="AlphaFoldDB" id="A0A7J0E8T4"/>
<evidence type="ECO:0000313" key="2">
    <source>
        <dbReference type="Proteomes" id="UP000585474"/>
    </source>
</evidence>
<dbReference type="Gene3D" id="1.10.510.10">
    <property type="entry name" value="Transferase(Phosphotransferase) domain 1"/>
    <property type="match status" value="1"/>
</dbReference>
<dbReference type="GO" id="GO:0009506">
    <property type="term" value="C:plasmodesma"/>
    <property type="evidence" value="ECO:0007669"/>
    <property type="project" value="TreeGrafter"/>
</dbReference>
<dbReference type="PANTHER" id="PTHR27003:SF88">
    <property type="entry name" value="RECEPTOR-LIKE PROTEIN KINASE THESEUS 1"/>
    <property type="match status" value="1"/>
</dbReference>
<keyword evidence="2" id="KW-1185">Reference proteome</keyword>
<dbReference type="OrthoDB" id="1467059at2759"/>
<dbReference type="EMBL" id="BJWL01000002">
    <property type="protein sequence ID" value="GFY82566.1"/>
    <property type="molecule type" value="Genomic_DNA"/>
</dbReference>
<organism evidence="1 2">
    <name type="scientific">Actinidia rufa</name>
    <dbReference type="NCBI Taxonomy" id="165716"/>
    <lineage>
        <taxon>Eukaryota</taxon>
        <taxon>Viridiplantae</taxon>
        <taxon>Streptophyta</taxon>
        <taxon>Embryophyta</taxon>
        <taxon>Tracheophyta</taxon>
        <taxon>Spermatophyta</taxon>
        <taxon>Magnoliopsida</taxon>
        <taxon>eudicotyledons</taxon>
        <taxon>Gunneridae</taxon>
        <taxon>Pentapetalae</taxon>
        <taxon>asterids</taxon>
        <taxon>Ericales</taxon>
        <taxon>Actinidiaceae</taxon>
        <taxon>Actinidia</taxon>
    </lineage>
</organism>
<gene>
    <name evidence="1" type="ORF">Acr_02g0008060</name>
</gene>
<sequence length="118" mass="13301">MPLPGKVGAETWSLSTMERCHSVNLISIVTLILSTSLISRGISCKVYEGFDWGNHMVTMERVNEIPQEQLGQQDGVEIKIQSQICQGHVVSLIGFCDEGNERFRVYDYMANRSLQDHV</sequence>
<proteinExistence type="predicted"/>
<dbReference type="InterPro" id="IPR045272">
    <property type="entry name" value="ANXUR1/2-like"/>
</dbReference>
<dbReference type="GO" id="GO:0005886">
    <property type="term" value="C:plasma membrane"/>
    <property type="evidence" value="ECO:0007669"/>
    <property type="project" value="TreeGrafter"/>
</dbReference>
<reference evidence="1 2" key="1">
    <citation type="submission" date="2019-07" db="EMBL/GenBank/DDBJ databases">
        <title>De Novo Assembly of kiwifruit Actinidia rufa.</title>
        <authorList>
            <person name="Sugita-Konishi S."/>
            <person name="Sato K."/>
            <person name="Mori E."/>
            <person name="Abe Y."/>
            <person name="Kisaki G."/>
            <person name="Hamano K."/>
            <person name="Suezawa K."/>
            <person name="Otani M."/>
            <person name="Fukuda T."/>
            <person name="Manabe T."/>
            <person name="Gomi K."/>
            <person name="Tabuchi M."/>
            <person name="Akimitsu K."/>
            <person name="Kataoka I."/>
        </authorList>
    </citation>
    <scope>NUCLEOTIDE SEQUENCE [LARGE SCALE GENOMIC DNA]</scope>
    <source>
        <strain evidence="2">cv. Fuchu</strain>
    </source>
</reference>
<name>A0A7J0E8T4_9ERIC</name>
<dbReference type="InterPro" id="IPR011009">
    <property type="entry name" value="Kinase-like_dom_sf"/>
</dbReference>
<protein>
    <submittedName>
        <fullName evidence="1">Uncharacterized protein</fullName>
    </submittedName>
</protein>